<protein>
    <recommendedName>
        <fullName evidence="5">HTH lysR-type domain-containing protein</fullName>
    </recommendedName>
</protein>
<dbReference type="AlphaFoldDB" id="A0A066ZYV6"/>
<dbReference type="PROSITE" id="PS50931">
    <property type="entry name" value="HTH_LYSR"/>
    <property type="match status" value="1"/>
</dbReference>
<dbReference type="EMBL" id="JMIU01000001">
    <property type="protein sequence ID" value="KDN95275.1"/>
    <property type="molecule type" value="Genomic_DNA"/>
</dbReference>
<keyword evidence="4" id="KW-0804">Transcription</keyword>
<dbReference type="InterPro" id="IPR036388">
    <property type="entry name" value="WH-like_DNA-bd_sf"/>
</dbReference>
<gene>
    <name evidence="6" type="ORF">EI16_02925</name>
</gene>
<comment type="caution">
    <text evidence="6">The sequence shown here is derived from an EMBL/GenBank/DDBJ whole genome shotgun (WGS) entry which is preliminary data.</text>
</comment>
<evidence type="ECO:0000256" key="3">
    <source>
        <dbReference type="ARBA" id="ARBA00023125"/>
    </source>
</evidence>
<name>A0A066ZYV6_HYDMR</name>
<comment type="similarity">
    <text evidence="1">Belongs to the LysR transcriptional regulatory family.</text>
</comment>
<dbReference type="PRINTS" id="PR00039">
    <property type="entry name" value="HTHLYSR"/>
</dbReference>
<evidence type="ECO:0000256" key="1">
    <source>
        <dbReference type="ARBA" id="ARBA00009437"/>
    </source>
</evidence>
<keyword evidence="2" id="KW-0805">Transcription regulation</keyword>
<accession>A0A066ZYV6</accession>
<feature type="domain" description="HTH lysR-type" evidence="5">
    <location>
        <begin position="2"/>
        <end position="59"/>
    </location>
</feature>
<proteinExistence type="inferred from homology"/>
<sequence length="289" mass="32696">MIKASYLQTFAKVAELKNISLAAEALHRSQPAVSGQLKALQESFTQPLYERKGMGVELTELGKSLLPYAQRQAKLLIDAETFRLQIEYDQVVTLKVGASTTIANYALPTLIAQFHKDYPAIKVDVLVGNTQKILQNLTTLDAAFVEGRVHGIKNTGYYPTAWKQDELILIMPEKHPLSEVEEVTLESLYDYPLIMREQGSGTREMIELAFKQRLDLEIEPVIELYSTESIKEAVRVGLGIALVSKLAVETLPPTIRWRSLREEDRIIRPLSMLLPDLGHNTHWIRAFIR</sequence>
<evidence type="ECO:0000256" key="4">
    <source>
        <dbReference type="ARBA" id="ARBA00023163"/>
    </source>
</evidence>
<evidence type="ECO:0000313" key="6">
    <source>
        <dbReference type="EMBL" id="KDN95275.1"/>
    </source>
</evidence>
<dbReference type="GO" id="GO:0003700">
    <property type="term" value="F:DNA-binding transcription factor activity"/>
    <property type="evidence" value="ECO:0007669"/>
    <property type="project" value="InterPro"/>
</dbReference>
<dbReference type="RefSeq" id="WP_051622982.1">
    <property type="nucleotide sequence ID" value="NZ_AP020335.1"/>
</dbReference>
<dbReference type="PANTHER" id="PTHR30126:SF39">
    <property type="entry name" value="HTH-TYPE TRANSCRIPTIONAL REGULATOR CYSL"/>
    <property type="match status" value="1"/>
</dbReference>
<dbReference type="InterPro" id="IPR036390">
    <property type="entry name" value="WH_DNA-bd_sf"/>
</dbReference>
<dbReference type="Gene3D" id="1.10.10.10">
    <property type="entry name" value="Winged helix-like DNA-binding domain superfamily/Winged helix DNA-binding domain"/>
    <property type="match status" value="1"/>
</dbReference>
<evidence type="ECO:0000313" key="7">
    <source>
        <dbReference type="Proteomes" id="UP000027341"/>
    </source>
</evidence>
<dbReference type="Proteomes" id="UP000027341">
    <property type="component" value="Unassembled WGS sequence"/>
</dbReference>
<evidence type="ECO:0000259" key="5">
    <source>
        <dbReference type="PROSITE" id="PS50931"/>
    </source>
</evidence>
<organism evidence="6 7">
    <name type="scientific">Hydrogenovibrio marinus</name>
    <dbReference type="NCBI Taxonomy" id="28885"/>
    <lineage>
        <taxon>Bacteria</taxon>
        <taxon>Pseudomonadati</taxon>
        <taxon>Pseudomonadota</taxon>
        <taxon>Gammaproteobacteria</taxon>
        <taxon>Thiotrichales</taxon>
        <taxon>Piscirickettsiaceae</taxon>
        <taxon>Hydrogenovibrio</taxon>
    </lineage>
</organism>
<dbReference type="STRING" id="28885.EI16_02925"/>
<dbReference type="GO" id="GO:0000976">
    <property type="term" value="F:transcription cis-regulatory region binding"/>
    <property type="evidence" value="ECO:0007669"/>
    <property type="project" value="TreeGrafter"/>
</dbReference>
<dbReference type="PANTHER" id="PTHR30126">
    <property type="entry name" value="HTH-TYPE TRANSCRIPTIONAL REGULATOR"/>
    <property type="match status" value="1"/>
</dbReference>
<dbReference type="Gene3D" id="3.40.190.290">
    <property type="match status" value="1"/>
</dbReference>
<dbReference type="Pfam" id="PF03466">
    <property type="entry name" value="LysR_substrate"/>
    <property type="match status" value="1"/>
</dbReference>
<dbReference type="SUPFAM" id="SSF53850">
    <property type="entry name" value="Periplasmic binding protein-like II"/>
    <property type="match status" value="1"/>
</dbReference>
<dbReference type="Pfam" id="PF00126">
    <property type="entry name" value="HTH_1"/>
    <property type="match status" value="1"/>
</dbReference>
<dbReference type="InterPro" id="IPR000847">
    <property type="entry name" value="LysR_HTH_N"/>
</dbReference>
<reference evidence="6 7" key="1">
    <citation type="submission" date="2014-04" db="EMBL/GenBank/DDBJ databases">
        <title>Draft genome sequence of Hydrogenovibrio marinus MH-110, a model organism for aerobic H2 metabolism.</title>
        <authorList>
            <person name="Cha H.J."/>
            <person name="Jo B.H."/>
            <person name="Hwang B.H."/>
        </authorList>
    </citation>
    <scope>NUCLEOTIDE SEQUENCE [LARGE SCALE GENOMIC DNA]</scope>
    <source>
        <strain evidence="6 7">MH-110</strain>
    </source>
</reference>
<dbReference type="InterPro" id="IPR005119">
    <property type="entry name" value="LysR_subst-bd"/>
</dbReference>
<evidence type="ECO:0000256" key="2">
    <source>
        <dbReference type="ARBA" id="ARBA00023015"/>
    </source>
</evidence>
<keyword evidence="7" id="KW-1185">Reference proteome</keyword>
<dbReference type="SUPFAM" id="SSF46785">
    <property type="entry name" value="Winged helix' DNA-binding domain"/>
    <property type="match status" value="1"/>
</dbReference>
<keyword evidence="3" id="KW-0238">DNA-binding</keyword>